<proteinExistence type="predicted"/>
<protein>
    <submittedName>
        <fullName evidence="1">Uncharacterized protein</fullName>
    </submittedName>
</protein>
<evidence type="ECO:0000313" key="2">
    <source>
        <dbReference type="Proteomes" id="UP000191055"/>
    </source>
</evidence>
<organism evidence="1 2">
    <name type="scientific">Alkalitalea saponilacus</name>
    <dbReference type="NCBI Taxonomy" id="889453"/>
    <lineage>
        <taxon>Bacteria</taxon>
        <taxon>Pseudomonadati</taxon>
        <taxon>Bacteroidota</taxon>
        <taxon>Bacteroidia</taxon>
        <taxon>Marinilabiliales</taxon>
        <taxon>Marinilabiliaceae</taxon>
        <taxon>Alkalitalea</taxon>
    </lineage>
</organism>
<dbReference type="EMBL" id="FUYV01000007">
    <property type="protein sequence ID" value="SKB93010.1"/>
    <property type="molecule type" value="Genomic_DNA"/>
</dbReference>
<name>A0A1T5FA25_9BACT</name>
<dbReference type="Proteomes" id="UP000191055">
    <property type="component" value="Unassembled WGS sequence"/>
</dbReference>
<gene>
    <name evidence="1" type="ORF">SAMN03080601_01560</name>
</gene>
<accession>A0A1T5FA25</accession>
<keyword evidence="2" id="KW-1185">Reference proteome</keyword>
<reference evidence="1 2" key="1">
    <citation type="submission" date="2017-02" db="EMBL/GenBank/DDBJ databases">
        <authorList>
            <person name="Peterson S.W."/>
        </authorList>
    </citation>
    <scope>NUCLEOTIDE SEQUENCE [LARGE SCALE GENOMIC DNA]</scope>
    <source>
        <strain evidence="1 2">DSM 24412</strain>
    </source>
</reference>
<evidence type="ECO:0000313" key="1">
    <source>
        <dbReference type="EMBL" id="SKB93010.1"/>
    </source>
</evidence>
<sequence length="40" mass="4570">MLGYLNTFMKQNLNIRFPIIIPSNPVNQFTESISNELSGK</sequence>
<dbReference type="AlphaFoldDB" id="A0A1T5FA25"/>